<accession>A0ABS7AS90</accession>
<keyword evidence="4" id="KW-1133">Transmembrane helix</keyword>
<comment type="subcellular location">
    <subcellularLocation>
        <location evidence="1">Membrane</location>
        <topology evidence="1">Single-pass membrane protein</topology>
    </subcellularLocation>
</comment>
<dbReference type="PANTHER" id="PTHR30093:SF44">
    <property type="entry name" value="TYPE II SECRETION SYSTEM CORE PROTEIN G"/>
    <property type="match status" value="1"/>
</dbReference>
<proteinExistence type="predicted"/>
<evidence type="ECO:0000256" key="4">
    <source>
        <dbReference type="ARBA" id="ARBA00022989"/>
    </source>
</evidence>
<evidence type="ECO:0000256" key="5">
    <source>
        <dbReference type="ARBA" id="ARBA00023136"/>
    </source>
</evidence>
<dbReference type="InterPro" id="IPR012902">
    <property type="entry name" value="N_methyl_site"/>
</dbReference>
<dbReference type="Gene3D" id="3.30.700.10">
    <property type="entry name" value="Glycoprotein, Type 4 Pilin"/>
    <property type="match status" value="1"/>
</dbReference>
<dbReference type="SUPFAM" id="SSF54523">
    <property type="entry name" value="Pili subunits"/>
    <property type="match status" value="1"/>
</dbReference>
<gene>
    <name evidence="6" type="ORF">KYD98_10405</name>
</gene>
<dbReference type="PROSITE" id="PS00409">
    <property type="entry name" value="PROKAR_NTER_METHYL"/>
    <property type="match status" value="1"/>
</dbReference>
<dbReference type="NCBIfam" id="TIGR02532">
    <property type="entry name" value="IV_pilin_GFxxxE"/>
    <property type="match status" value="1"/>
</dbReference>
<keyword evidence="5" id="KW-0472">Membrane</keyword>
<dbReference type="EMBL" id="JAHXPT010000007">
    <property type="protein sequence ID" value="MBW6410506.1"/>
    <property type="molecule type" value="Genomic_DNA"/>
</dbReference>
<reference evidence="6 7" key="1">
    <citation type="submission" date="2021-07" db="EMBL/GenBank/DDBJ databases">
        <title>Clostridium weizhouense sp. nov., an anaerobic bacterium isolated from activated sludge of Petroleum wastewater.</title>
        <authorList>
            <person name="Li Q."/>
        </authorList>
    </citation>
    <scope>NUCLEOTIDE SEQUENCE [LARGE SCALE GENOMIC DNA]</scope>
    <source>
        <strain evidence="6 7">YB-6</strain>
    </source>
</reference>
<keyword evidence="2" id="KW-0488">Methylation</keyword>
<evidence type="ECO:0000256" key="2">
    <source>
        <dbReference type="ARBA" id="ARBA00022481"/>
    </source>
</evidence>
<name>A0ABS7AS90_9CLOT</name>
<dbReference type="InterPro" id="IPR000983">
    <property type="entry name" value="Bac_GSPG_pilin"/>
</dbReference>
<evidence type="ECO:0000313" key="7">
    <source>
        <dbReference type="Proteomes" id="UP001519921"/>
    </source>
</evidence>
<evidence type="ECO:0000256" key="1">
    <source>
        <dbReference type="ARBA" id="ARBA00004167"/>
    </source>
</evidence>
<dbReference type="PRINTS" id="PR00813">
    <property type="entry name" value="BCTERIALGSPG"/>
</dbReference>
<organism evidence="6 7">
    <name type="scientific">Clostridium weizhouense</name>
    <dbReference type="NCBI Taxonomy" id="2859781"/>
    <lineage>
        <taxon>Bacteria</taxon>
        <taxon>Bacillati</taxon>
        <taxon>Bacillota</taxon>
        <taxon>Clostridia</taxon>
        <taxon>Eubacteriales</taxon>
        <taxon>Clostridiaceae</taxon>
        <taxon>Clostridium</taxon>
    </lineage>
</organism>
<comment type="caution">
    <text evidence="6">The sequence shown here is derived from an EMBL/GenBank/DDBJ whole genome shotgun (WGS) entry which is preliminary data.</text>
</comment>
<keyword evidence="3" id="KW-0812">Transmembrane</keyword>
<evidence type="ECO:0000256" key="3">
    <source>
        <dbReference type="ARBA" id="ARBA00022692"/>
    </source>
</evidence>
<dbReference type="PANTHER" id="PTHR30093">
    <property type="entry name" value="GENERAL SECRETION PATHWAY PROTEIN G"/>
    <property type="match status" value="1"/>
</dbReference>
<sequence>MNRLSFKKYYKKKGFTLIELIAVIGIIAILATVLLPKVSGYIKEAKKTKVIDQCRKVVMAVESYDLRNECVYERGKTISNAKKERGIEKYLKDVSLNNLNIDKTTIGDCYKVLNGKEFDFEENTEILDVSNIEK</sequence>
<dbReference type="InterPro" id="IPR045584">
    <property type="entry name" value="Pilin-like"/>
</dbReference>
<protein>
    <submittedName>
        <fullName evidence="6">Type II secretion system GspH family protein</fullName>
    </submittedName>
</protein>
<dbReference type="Pfam" id="PF07963">
    <property type="entry name" value="N_methyl"/>
    <property type="match status" value="1"/>
</dbReference>
<evidence type="ECO:0000313" key="6">
    <source>
        <dbReference type="EMBL" id="MBW6410506.1"/>
    </source>
</evidence>
<dbReference type="Proteomes" id="UP001519921">
    <property type="component" value="Unassembled WGS sequence"/>
</dbReference>
<dbReference type="RefSeq" id="WP_219779878.1">
    <property type="nucleotide sequence ID" value="NZ_JAHXPT010000007.1"/>
</dbReference>
<keyword evidence="7" id="KW-1185">Reference proteome</keyword>